<dbReference type="GO" id="GO:0003676">
    <property type="term" value="F:nucleic acid binding"/>
    <property type="evidence" value="ECO:0007669"/>
    <property type="project" value="InterPro"/>
</dbReference>
<dbReference type="Gene3D" id="1.20.120.1080">
    <property type="match status" value="1"/>
</dbReference>
<dbReference type="OMA" id="VCYRLWD"/>
<evidence type="ECO:0000259" key="6">
    <source>
        <dbReference type="PROSITE" id="PS51192"/>
    </source>
</evidence>
<evidence type="ECO:0000313" key="9">
    <source>
        <dbReference type="Proteomes" id="UP000002009"/>
    </source>
</evidence>
<dbReference type="NCBIfam" id="TIGR01970">
    <property type="entry name" value="DEAH_box_HrpB"/>
    <property type="match status" value="1"/>
</dbReference>
<dbReference type="CDD" id="cd17990">
    <property type="entry name" value="DEXHc_HrpB"/>
    <property type="match status" value="1"/>
</dbReference>
<dbReference type="InterPro" id="IPR013689">
    <property type="entry name" value="RNA_helicase_ATP-dep_HrpB_C"/>
</dbReference>
<dbReference type="Pfam" id="PF04408">
    <property type="entry name" value="WHD_HA2"/>
    <property type="match status" value="1"/>
</dbReference>
<evidence type="ECO:0000256" key="2">
    <source>
        <dbReference type="ARBA" id="ARBA00022801"/>
    </source>
</evidence>
<dbReference type="SMART" id="SM00487">
    <property type="entry name" value="DEXDc"/>
    <property type="match status" value="1"/>
</dbReference>
<feature type="domain" description="Helicase C-terminal" evidence="7">
    <location>
        <begin position="279"/>
        <end position="448"/>
    </location>
</feature>
<dbReference type="InterPro" id="IPR011545">
    <property type="entry name" value="DEAD/DEAH_box_helicase_dom"/>
</dbReference>
<feature type="region of interest" description="Disordered" evidence="5">
    <location>
        <begin position="577"/>
        <end position="629"/>
    </location>
</feature>
<dbReference type="Pfam" id="PF08482">
    <property type="entry name" value="HrpB_C"/>
    <property type="match status" value="1"/>
</dbReference>
<sequence length="1058" mass="111225">MSSVHASASALAWRGVVGQHRVDRARPPTRRGGRSIASGRRVATVSCEAGEARAIDPRLDAVVDSLPIREVLYRCLDALDESTGLVLQAPPGAGKTTALPLAMILSNPAWLPRTGKVIVLEPRRLAARAAATRMASILNEPVGKTVGYSVRFESKVSPATRVEVVTEGVLVRRLQRDPSLDGVFAIVFDEFHERSLDADVALALASETRSALRPDLRLVVMSATLGDVGPRASEMLSRGDGGPSCPLLVSEGKSFPVETVYLGPPGRNFGDLEDATVAAVRRALSDAPGVDGGDVLCFLPGAAEINRVVAALRDGQSESLSVLPLYGALGQAEQQAALAPAPGGTRRVVVSTPIAESSLTIPGVRIVVDSGLARRPRFDSNKGMTRLDTALISVASADQRRGRAGRVAPGTCYRLWSERTHAQLASDAEPEIANADLAPLALDLATWGIRDDEGVTSLPWLDPPPAGRLSAARDLLTRLGATEEGTGRVTPLGERMARLPLHPRLARMVLWGASRGPESCRMACQIAAVLSDRDLLRGRDAPADVRARLGALWSLGDGGADGPGLARWSLEARAAEPTPAVPPSTPKAPIDPAAPVRVPIGTKLPKGKNKGGKFKGAPKGRRPAGGGVQAAAKAARAAASSAGAGSSSASSVGGFGAAYGGYRGFEIDRNATREAGKVVSQLLNAVKVLAADDGGEWCAPGVGGGDPRGPCWDFLLGEGENEAGVLLAVAYPDRVGVRRSKGGNFQLSGGVGAASVPGSDPLARAEVLAIAEMTSGDVGGGARNDRVRLAAPVPLTALEPDGDRPGCLADALCRRRDSVSWASASKAVVARRQLCVGDAVLRESPFQPTPDETVEAMLCGVKEMGVRAALGWSDKTESWRRRVMWLRTAGGADHLPDLSDAALEATLDDWLAPMLPGVTSKSAMHKQLDGDGLVRCLLTYEQTMEVDQSCPTHVVVPSGSRLPLDYDTPGGTPVLRARLQELFGMAETPTIGPKRVPIEVHLLSPASRPVQVTTDLASFWKNTYFDVAKELKGRYPKHYWPDDPTTAVATNRAKPRSK</sequence>
<dbReference type="InterPro" id="IPR049614">
    <property type="entry name" value="HrpB_DEXH"/>
</dbReference>
<dbReference type="AlphaFoldDB" id="C1E5F1"/>
<dbReference type="InterPro" id="IPR048333">
    <property type="entry name" value="HA2_WH"/>
</dbReference>
<organism evidence="8 9">
    <name type="scientific">Micromonas commoda (strain RCC299 / NOUM17 / CCMP2709)</name>
    <name type="common">Picoplanktonic green alga</name>
    <dbReference type="NCBI Taxonomy" id="296587"/>
    <lineage>
        <taxon>Eukaryota</taxon>
        <taxon>Viridiplantae</taxon>
        <taxon>Chlorophyta</taxon>
        <taxon>Mamiellophyceae</taxon>
        <taxon>Mamiellales</taxon>
        <taxon>Mamiellaceae</taxon>
        <taxon>Micromonas</taxon>
    </lineage>
</organism>
<dbReference type="InterPro" id="IPR027417">
    <property type="entry name" value="P-loop_NTPase"/>
</dbReference>
<keyword evidence="4" id="KW-0067">ATP-binding</keyword>
<dbReference type="Pfam" id="PF00270">
    <property type="entry name" value="DEAD"/>
    <property type="match status" value="1"/>
</dbReference>
<evidence type="ECO:0008006" key="10">
    <source>
        <dbReference type="Google" id="ProtNLM"/>
    </source>
</evidence>
<dbReference type="PANTHER" id="PTHR43519:SF1">
    <property type="entry name" value="ATP-DEPENDENT RNA HELICASE HRPB"/>
    <property type="match status" value="1"/>
</dbReference>
<feature type="compositionally biased region" description="Basic residues" evidence="5">
    <location>
        <begin position="605"/>
        <end position="622"/>
    </location>
</feature>
<dbReference type="CDD" id="cd18791">
    <property type="entry name" value="SF2_C_RHA"/>
    <property type="match status" value="1"/>
</dbReference>
<dbReference type="SUPFAM" id="SSF52540">
    <property type="entry name" value="P-loop containing nucleoside triphosphate hydrolases"/>
    <property type="match status" value="2"/>
</dbReference>
<dbReference type="InterPro" id="IPR001650">
    <property type="entry name" value="Helicase_C-like"/>
</dbReference>
<dbReference type="Pfam" id="PF00271">
    <property type="entry name" value="Helicase_C"/>
    <property type="match status" value="1"/>
</dbReference>
<keyword evidence="3" id="KW-0347">Helicase</keyword>
<dbReference type="GO" id="GO:0004386">
    <property type="term" value="F:helicase activity"/>
    <property type="evidence" value="ECO:0007669"/>
    <property type="project" value="UniProtKB-KW"/>
</dbReference>
<dbReference type="KEGG" id="mis:MICPUN_58293"/>
<gene>
    <name evidence="8" type="ORF">MICPUN_58293</name>
</gene>
<dbReference type="EMBL" id="CP001326">
    <property type="protein sequence ID" value="ACO63248.1"/>
    <property type="molecule type" value="Genomic_DNA"/>
</dbReference>
<proteinExistence type="predicted"/>
<keyword evidence="2" id="KW-0378">Hydrolase</keyword>
<dbReference type="InterPro" id="IPR014001">
    <property type="entry name" value="Helicase_ATP-bd"/>
</dbReference>
<evidence type="ECO:0000313" key="8">
    <source>
        <dbReference type="EMBL" id="ACO63248.1"/>
    </source>
</evidence>
<dbReference type="GO" id="GO:0005524">
    <property type="term" value="F:ATP binding"/>
    <property type="evidence" value="ECO:0007669"/>
    <property type="project" value="UniProtKB-KW"/>
</dbReference>
<dbReference type="PROSITE" id="PS51194">
    <property type="entry name" value="HELICASE_CTER"/>
    <property type="match status" value="1"/>
</dbReference>
<dbReference type="STRING" id="296587.C1E5F1"/>
<dbReference type="PANTHER" id="PTHR43519">
    <property type="entry name" value="ATP-DEPENDENT RNA HELICASE HRPB"/>
    <property type="match status" value="1"/>
</dbReference>
<dbReference type="RefSeq" id="XP_002501990.1">
    <property type="nucleotide sequence ID" value="XM_002501944.1"/>
</dbReference>
<evidence type="ECO:0000256" key="3">
    <source>
        <dbReference type="ARBA" id="ARBA00022806"/>
    </source>
</evidence>
<dbReference type="OrthoDB" id="42344at2759"/>
<keyword evidence="1" id="KW-0547">Nucleotide-binding</keyword>
<dbReference type="InterPro" id="IPR007502">
    <property type="entry name" value="Helicase-assoc_dom"/>
</dbReference>
<dbReference type="PROSITE" id="PS51192">
    <property type="entry name" value="HELICASE_ATP_BIND_1"/>
    <property type="match status" value="1"/>
</dbReference>
<dbReference type="Gene3D" id="3.40.50.300">
    <property type="entry name" value="P-loop containing nucleotide triphosphate hydrolases"/>
    <property type="match status" value="2"/>
</dbReference>
<dbReference type="GeneID" id="8243277"/>
<dbReference type="SMART" id="SM00490">
    <property type="entry name" value="HELICc"/>
    <property type="match status" value="1"/>
</dbReference>
<dbReference type="eggNOG" id="KOG0923">
    <property type="taxonomic scope" value="Eukaryota"/>
</dbReference>
<dbReference type="InterPro" id="IPR010225">
    <property type="entry name" value="HrpB"/>
</dbReference>
<evidence type="ECO:0000256" key="1">
    <source>
        <dbReference type="ARBA" id="ARBA00022741"/>
    </source>
</evidence>
<evidence type="ECO:0000256" key="4">
    <source>
        <dbReference type="ARBA" id="ARBA00022840"/>
    </source>
</evidence>
<dbReference type="SMART" id="SM00847">
    <property type="entry name" value="HA2"/>
    <property type="match status" value="1"/>
</dbReference>
<dbReference type="Proteomes" id="UP000002009">
    <property type="component" value="Chromosome 5"/>
</dbReference>
<name>C1E5F1_MICCC</name>
<feature type="domain" description="Helicase ATP-binding" evidence="6">
    <location>
        <begin position="76"/>
        <end position="227"/>
    </location>
</feature>
<evidence type="ECO:0000256" key="5">
    <source>
        <dbReference type="SAM" id="MobiDB-lite"/>
    </source>
</evidence>
<keyword evidence="9" id="KW-1185">Reference proteome</keyword>
<protein>
    <recommendedName>
        <fullName evidence="10">ATP-dependent helicase HrpB</fullName>
    </recommendedName>
</protein>
<dbReference type="InParanoid" id="C1E5F1"/>
<dbReference type="GO" id="GO:0016787">
    <property type="term" value="F:hydrolase activity"/>
    <property type="evidence" value="ECO:0007669"/>
    <property type="project" value="UniProtKB-KW"/>
</dbReference>
<evidence type="ECO:0000259" key="7">
    <source>
        <dbReference type="PROSITE" id="PS51194"/>
    </source>
</evidence>
<reference evidence="8 9" key="1">
    <citation type="journal article" date="2009" name="Science">
        <title>Green evolution and dynamic adaptations revealed by genomes of the marine picoeukaryotes Micromonas.</title>
        <authorList>
            <person name="Worden A.Z."/>
            <person name="Lee J.H."/>
            <person name="Mock T."/>
            <person name="Rouze P."/>
            <person name="Simmons M.P."/>
            <person name="Aerts A.L."/>
            <person name="Allen A.E."/>
            <person name="Cuvelier M.L."/>
            <person name="Derelle E."/>
            <person name="Everett M.V."/>
            <person name="Foulon E."/>
            <person name="Grimwood J."/>
            <person name="Gundlach H."/>
            <person name="Henrissat B."/>
            <person name="Napoli C."/>
            <person name="McDonald S.M."/>
            <person name="Parker M.S."/>
            <person name="Rombauts S."/>
            <person name="Salamov A."/>
            <person name="Von Dassow P."/>
            <person name="Badger J.H."/>
            <person name="Coutinho P.M."/>
            <person name="Demir E."/>
            <person name="Dubchak I."/>
            <person name="Gentemann C."/>
            <person name="Eikrem W."/>
            <person name="Gready J.E."/>
            <person name="John U."/>
            <person name="Lanier W."/>
            <person name="Lindquist E.A."/>
            <person name="Lucas S."/>
            <person name="Mayer K.F."/>
            <person name="Moreau H."/>
            <person name="Not F."/>
            <person name="Otillar R."/>
            <person name="Panaud O."/>
            <person name="Pangilinan J."/>
            <person name="Paulsen I."/>
            <person name="Piegu B."/>
            <person name="Poliakov A."/>
            <person name="Robbens S."/>
            <person name="Schmutz J."/>
            <person name="Toulza E."/>
            <person name="Wyss T."/>
            <person name="Zelensky A."/>
            <person name="Zhou K."/>
            <person name="Armbrust E.V."/>
            <person name="Bhattacharya D."/>
            <person name="Goodenough U.W."/>
            <person name="Van de Peer Y."/>
            <person name="Grigoriev I.V."/>
        </authorList>
    </citation>
    <scope>NUCLEOTIDE SEQUENCE [LARGE SCALE GENOMIC DNA]</scope>
    <source>
        <strain evidence="9">RCC299 / NOUM17</strain>
    </source>
</reference>
<accession>C1E5F1</accession>